<accession>A0A8H3WD52</accession>
<keyword evidence="2" id="KW-1185">Reference proteome</keyword>
<evidence type="ECO:0000313" key="1">
    <source>
        <dbReference type="EMBL" id="KAF0324674.1"/>
    </source>
</evidence>
<proteinExistence type="predicted"/>
<sequence>ITIDTSTNFYSYKFKYTTYTLVITIKEVPIKAYYSINKVKCYYTTLCYTYNIIYTKDLFIPYK</sequence>
<dbReference type="Proteomes" id="UP000434172">
    <property type="component" value="Unassembled WGS sequence"/>
</dbReference>
<comment type="caution">
    <text evidence="1">The sequence shown here is derived from an EMBL/GenBank/DDBJ whole genome shotgun (WGS) entry which is preliminary data.</text>
</comment>
<dbReference type="EMBL" id="WOWK01000042">
    <property type="protein sequence ID" value="KAF0324674.1"/>
    <property type="molecule type" value="Genomic_DNA"/>
</dbReference>
<protein>
    <submittedName>
        <fullName evidence="1">Uncharacterized protein</fullName>
    </submittedName>
</protein>
<gene>
    <name evidence="1" type="ORF">GQ607_008113</name>
</gene>
<evidence type="ECO:0000313" key="2">
    <source>
        <dbReference type="Proteomes" id="UP000434172"/>
    </source>
</evidence>
<reference evidence="1 2" key="1">
    <citation type="submission" date="2019-12" db="EMBL/GenBank/DDBJ databases">
        <title>A genome sequence resource for the geographically widespread anthracnose pathogen Colletotrichum asianum.</title>
        <authorList>
            <person name="Meng Y."/>
        </authorList>
    </citation>
    <scope>NUCLEOTIDE SEQUENCE [LARGE SCALE GENOMIC DNA]</scope>
    <source>
        <strain evidence="1 2">ICMP 18580</strain>
    </source>
</reference>
<organism evidence="1 2">
    <name type="scientific">Colletotrichum asianum</name>
    <dbReference type="NCBI Taxonomy" id="702518"/>
    <lineage>
        <taxon>Eukaryota</taxon>
        <taxon>Fungi</taxon>
        <taxon>Dikarya</taxon>
        <taxon>Ascomycota</taxon>
        <taxon>Pezizomycotina</taxon>
        <taxon>Sordariomycetes</taxon>
        <taxon>Hypocreomycetidae</taxon>
        <taxon>Glomerellales</taxon>
        <taxon>Glomerellaceae</taxon>
        <taxon>Colletotrichum</taxon>
        <taxon>Colletotrichum gloeosporioides species complex</taxon>
    </lineage>
</organism>
<dbReference type="AlphaFoldDB" id="A0A8H3WD52"/>
<feature type="non-terminal residue" evidence="1">
    <location>
        <position position="1"/>
    </location>
</feature>
<name>A0A8H3WD52_9PEZI</name>